<evidence type="ECO:0000313" key="3">
    <source>
        <dbReference type="Proteomes" id="UP000515152"/>
    </source>
</evidence>
<dbReference type="AlphaFoldDB" id="A0A8M1K5S9"/>
<sequence length="128" mass="15107">MKKILKKEEKLRKREEGTGEEKKEDQSKATEKALEYLSCWSERKSEWKFQKIRQTWLLQHMYDAEKVSDASFSITMSYLENMRGTARDVTVEKAEAMIKEDKADASQSEEEQKRIKRALEVVRLLSVD</sequence>
<dbReference type="CTD" id="84310"/>
<evidence type="ECO:0000256" key="1">
    <source>
        <dbReference type="SAM" id="MobiDB-lite"/>
    </source>
</evidence>
<organism evidence="3 4">
    <name type="scientific">Clupea harengus</name>
    <name type="common">Atlantic herring</name>
    <dbReference type="NCBI Taxonomy" id="7950"/>
    <lineage>
        <taxon>Eukaryota</taxon>
        <taxon>Metazoa</taxon>
        <taxon>Chordata</taxon>
        <taxon>Craniata</taxon>
        <taxon>Vertebrata</taxon>
        <taxon>Euteleostomi</taxon>
        <taxon>Actinopterygii</taxon>
        <taxon>Neopterygii</taxon>
        <taxon>Teleostei</taxon>
        <taxon>Clupei</taxon>
        <taxon>Clupeiformes</taxon>
        <taxon>Clupeoidei</taxon>
        <taxon>Clupeidae</taxon>
        <taxon>Clupea</taxon>
    </lineage>
</organism>
<dbReference type="Proteomes" id="UP000515152">
    <property type="component" value="Chromosome 23"/>
</dbReference>
<accession>A0A8M1K5S9</accession>
<protein>
    <submittedName>
        <fullName evidence="4">Uncharacterized protein C7orf50 homolog</fullName>
    </submittedName>
</protein>
<name>A0A8M1K5S9_CLUHA</name>
<dbReference type="RefSeq" id="XP_042559077.1">
    <property type="nucleotide sequence ID" value="XM_042703143.1"/>
</dbReference>
<dbReference type="GeneID" id="122128668"/>
<dbReference type="InterPro" id="IPR019327">
    <property type="entry name" value="WKF"/>
</dbReference>
<gene>
    <name evidence="4" type="primary">LOC122128668</name>
</gene>
<evidence type="ECO:0000313" key="4">
    <source>
        <dbReference type="RefSeq" id="XP_042559077.1"/>
    </source>
</evidence>
<dbReference type="KEGG" id="char:122128668"/>
<proteinExistence type="predicted"/>
<reference evidence="4" key="1">
    <citation type="submission" date="2025-08" db="UniProtKB">
        <authorList>
            <consortium name="RefSeq"/>
        </authorList>
    </citation>
    <scope>IDENTIFICATION</scope>
</reference>
<dbReference type="PANTHER" id="PTHR22306">
    <property type="entry name" value="CHROMOSOME 7 OPEN READING FRAME 50"/>
    <property type="match status" value="1"/>
</dbReference>
<feature type="region of interest" description="Disordered" evidence="1">
    <location>
        <begin position="1"/>
        <end position="28"/>
    </location>
</feature>
<dbReference type="OrthoDB" id="10261563at2759"/>
<keyword evidence="3" id="KW-1185">Reference proteome</keyword>
<dbReference type="PANTHER" id="PTHR22306:SF2">
    <property type="entry name" value="CHROMOSOME 7 OPEN READING FRAME 50"/>
    <property type="match status" value="1"/>
</dbReference>
<evidence type="ECO:0000259" key="2">
    <source>
        <dbReference type="Pfam" id="PF10180"/>
    </source>
</evidence>
<feature type="domain" description="WKF" evidence="2">
    <location>
        <begin position="35"/>
        <end position="96"/>
    </location>
</feature>
<dbReference type="Pfam" id="PF10180">
    <property type="entry name" value="WKF"/>
    <property type="match status" value="1"/>
</dbReference>